<protein>
    <recommendedName>
        <fullName evidence="2">Photosynthetic reaction center cytochrome c subunit</fullName>
    </recommendedName>
</protein>
<evidence type="ECO:0000256" key="7">
    <source>
        <dbReference type="ARBA" id="ARBA00022982"/>
    </source>
</evidence>
<dbReference type="InterPro" id="IPR036280">
    <property type="entry name" value="Multihaem_cyt_sf"/>
</dbReference>
<dbReference type="NCBIfam" id="NF033196">
    <property type="entry name" value="c_type_nonphoto"/>
    <property type="match status" value="1"/>
</dbReference>
<keyword evidence="5" id="KW-0349">Heme</keyword>
<keyword evidence="8" id="KW-0408">Iron</keyword>
<dbReference type="InterPro" id="IPR023119">
    <property type="entry name" value="Multihaem_cyt_PRC_cyt_su-like"/>
</dbReference>
<reference evidence="11" key="1">
    <citation type="journal article" date="2019" name="Int. J. Syst. Evol. Microbiol.">
        <title>The Global Catalogue of Microorganisms (GCM) 10K type strain sequencing project: providing services to taxonomists for standard genome sequencing and annotation.</title>
        <authorList>
            <consortium name="The Broad Institute Genomics Platform"/>
            <consortium name="The Broad Institute Genome Sequencing Center for Infectious Disease"/>
            <person name="Wu L."/>
            <person name="Ma J."/>
        </authorList>
    </citation>
    <scope>NUCLEOTIDE SEQUENCE [LARGE SCALE GENOMIC DNA]</scope>
    <source>
        <strain evidence="11">CCUG 53762</strain>
    </source>
</reference>
<accession>A0ABW4I811</accession>
<evidence type="ECO:0000256" key="5">
    <source>
        <dbReference type="ARBA" id="ARBA00022617"/>
    </source>
</evidence>
<proteinExistence type="predicted"/>
<gene>
    <name evidence="10" type="ORF">ACFSAH_03145</name>
</gene>
<comment type="function">
    <text evidence="1">The reaction center of purple bacteria contains a tightly bound cytochrome molecule which re-reduces the photo oxidized primary electron donor.</text>
</comment>
<dbReference type="InterPro" id="IPR003158">
    <property type="entry name" value="Photosyn_RC_cyt_c-su"/>
</dbReference>
<evidence type="ECO:0000313" key="11">
    <source>
        <dbReference type="Proteomes" id="UP001597118"/>
    </source>
</evidence>
<evidence type="ECO:0000256" key="3">
    <source>
        <dbReference type="ARBA" id="ARBA00022448"/>
    </source>
</evidence>
<dbReference type="RefSeq" id="WP_379661240.1">
    <property type="nucleotide sequence ID" value="NZ_JBHUDG010000003.1"/>
</dbReference>
<name>A0ABW4I811_9SPHI</name>
<comment type="caution">
    <text evidence="10">The sequence shown here is derived from an EMBL/GenBank/DDBJ whole genome shotgun (WGS) entry which is preliminary data.</text>
</comment>
<sequence length="130" mass="14788">MRYQKIITISAILCFVALMSAFAPQQEDQKAKNLKVLPKNISHDELKNIMDDFKVALGVKCNFCHAARKDDPSKLDFASDENKHKEIARKMMRMTTKINKSYFNKKQEDGSLKAISCATCHNGAKHPKMI</sequence>
<feature type="chain" id="PRO_5045536694" description="Photosynthetic reaction center cytochrome c subunit" evidence="9">
    <location>
        <begin position="24"/>
        <end position="130"/>
    </location>
</feature>
<keyword evidence="9" id="KW-0732">Signal</keyword>
<keyword evidence="4" id="KW-0602">Photosynthesis</keyword>
<feature type="signal peptide" evidence="9">
    <location>
        <begin position="1"/>
        <end position="23"/>
    </location>
</feature>
<keyword evidence="6" id="KW-0479">Metal-binding</keyword>
<evidence type="ECO:0000256" key="4">
    <source>
        <dbReference type="ARBA" id="ARBA00022531"/>
    </source>
</evidence>
<evidence type="ECO:0000256" key="2">
    <source>
        <dbReference type="ARBA" id="ARBA00015978"/>
    </source>
</evidence>
<keyword evidence="7" id="KW-0249">Electron transport</keyword>
<keyword evidence="3" id="KW-0813">Transport</keyword>
<dbReference type="Gene3D" id="1.10.468.10">
    <property type="entry name" value="Photosynthetic Reaction Center, subunit C, domain 2"/>
    <property type="match status" value="1"/>
</dbReference>
<organism evidence="10 11">
    <name type="scientific">Pseudopedobacter beijingensis</name>
    <dbReference type="NCBI Taxonomy" id="1207056"/>
    <lineage>
        <taxon>Bacteria</taxon>
        <taxon>Pseudomonadati</taxon>
        <taxon>Bacteroidota</taxon>
        <taxon>Sphingobacteriia</taxon>
        <taxon>Sphingobacteriales</taxon>
        <taxon>Sphingobacteriaceae</taxon>
        <taxon>Pseudopedobacter</taxon>
    </lineage>
</organism>
<evidence type="ECO:0000256" key="9">
    <source>
        <dbReference type="SAM" id="SignalP"/>
    </source>
</evidence>
<evidence type="ECO:0000313" key="10">
    <source>
        <dbReference type="EMBL" id="MFD1628855.1"/>
    </source>
</evidence>
<keyword evidence="11" id="KW-1185">Reference proteome</keyword>
<evidence type="ECO:0000256" key="8">
    <source>
        <dbReference type="ARBA" id="ARBA00023004"/>
    </source>
</evidence>
<dbReference type="Pfam" id="PF02276">
    <property type="entry name" value="CytoC_RC"/>
    <property type="match status" value="1"/>
</dbReference>
<dbReference type="Proteomes" id="UP001597118">
    <property type="component" value="Unassembled WGS sequence"/>
</dbReference>
<evidence type="ECO:0000256" key="1">
    <source>
        <dbReference type="ARBA" id="ARBA00003196"/>
    </source>
</evidence>
<evidence type="ECO:0000256" key="6">
    <source>
        <dbReference type="ARBA" id="ARBA00022723"/>
    </source>
</evidence>
<dbReference type="SUPFAM" id="SSF48695">
    <property type="entry name" value="Multiheme cytochromes"/>
    <property type="match status" value="1"/>
</dbReference>
<dbReference type="EMBL" id="JBHUDG010000003">
    <property type="protein sequence ID" value="MFD1628855.1"/>
    <property type="molecule type" value="Genomic_DNA"/>
</dbReference>